<protein>
    <recommendedName>
        <fullName evidence="3">Zinc-type alcohol dehydrogenase-like protein</fullName>
    </recommendedName>
</protein>
<organism evidence="5 8">
    <name type="scientific">Halopseudomonas bauzanensis</name>
    <dbReference type="NCBI Taxonomy" id="653930"/>
    <lineage>
        <taxon>Bacteria</taxon>
        <taxon>Pseudomonadati</taxon>
        <taxon>Pseudomonadota</taxon>
        <taxon>Gammaproteobacteria</taxon>
        <taxon>Pseudomonadales</taxon>
        <taxon>Pseudomonadaceae</taxon>
        <taxon>Halopseudomonas</taxon>
    </lineage>
</organism>
<dbReference type="Proteomes" id="UP000186599">
    <property type="component" value="Unassembled WGS sequence"/>
</dbReference>
<evidence type="ECO:0000256" key="1">
    <source>
        <dbReference type="ARBA" id="ARBA00010371"/>
    </source>
</evidence>
<gene>
    <name evidence="6" type="ORF">SAMN04487855_1577</name>
    <name evidence="5" type="ORF">SAMN05216589_1736</name>
</gene>
<evidence type="ECO:0000256" key="3">
    <source>
        <dbReference type="RuleBase" id="RU364000"/>
    </source>
</evidence>
<accession>A0A1H9SYB7</accession>
<dbReference type="InterPro" id="IPR014182">
    <property type="entry name" value="ADH_Zn_typ-1"/>
</dbReference>
<evidence type="ECO:0000313" key="8">
    <source>
        <dbReference type="Proteomes" id="UP000186904"/>
    </source>
</evidence>
<dbReference type="InterPro" id="IPR020843">
    <property type="entry name" value="ER"/>
</dbReference>
<dbReference type="PANTHER" id="PTHR44154">
    <property type="entry name" value="QUINONE OXIDOREDUCTASE"/>
    <property type="match status" value="1"/>
</dbReference>
<feature type="domain" description="Enoyl reductase (ER)" evidence="4">
    <location>
        <begin position="16"/>
        <end position="333"/>
    </location>
</feature>
<dbReference type="STRING" id="653930.SAMN05216589_1736"/>
<dbReference type="InterPro" id="IPR036291">
    <property type="entry name" value="NAD(P)-bd_dom_sf"/>
</dbReference>
<dbReference type="RefSeq" id="WP_074779118.1">
    <property type="nucleotide sequence ID" value="NZ_FOGN01000002.1"/>
</dbReference>
<dbReference type="PANTHER" id="PTHR44154:SF1">
    <property type="entry name" value="QUINONE OXIDOREDUCTASE"/>
    <property type="match status" value="1"/>
</dbReference>
<dbReference type="InterPro" id="IPR013149">
    <property type="entry name" value="ADH-like_C"/>
</dbReference>
<keyword evidence="3" id="KW-0862">Zinc</keyword>
<dbReference type="CDD" id="cd08252">
    <property type="entry name" value="AL_MDR"/>
    <property type="match status" value="1"/>
</dbReference>
<dbReference type="InterPro" id="IPR011032">
    <property type="entry name" value="GroES-like_sf"/>
</dbReference>
<evidence type="ECO:0000259" key="4">
    <source>
        <dbReference type="SMART" id="SM00829"/>
    </source>
</evidence>
<dbReference type="InterPro" id="IPR013154">
    <property type="entry name" value="ADH-like_N"/>
</dbReference>
<dbReference type="SMART" id="SM00829">
    <property type="entry name" value="PKS_ER"/>
    <property type="match status" value="1"/>
</dbReference>
<keyword evidence="7" id="KW-1185">Reference proteome</keyword>
<dbReference type="Gene3D" id="3.90.180.10">
    <property type="entry name" value="Medium-chain alcohol dehydrogenases, catalytic domain"/>
    <property type="match status" value="1"/>
</dbReference>
<dbReference type="OrthoDB" id="9785812at2"/>
<dbReference type="Gene3D" id="3.40.50.720">
    <property type="entry name" value="NAD(P)-binding Rossmann-like Domain"/>
    <property type="match status" value="1"/>
</dbReference>
<proteinExistence type="inferred from homology"/>
<dbReference type="InterPro" id="IPR051603">
    <property type="entry name" value="Zinc-ADH_QOR/CCCR"/>
</dbReference>
<dbReference type="GO" id="GO:0008270">
    <property type="term" value="F:zinc ion binding"/>
    <property type="evidence" value="ECO:0007669"/>
    <property type="project" value="InterPro"/>
</dbReference>
<dbReference type="Pfam" id="PF08240">
    <property type="entry name" value="ADH_N"/>
    <property type="match status" value="1"/>
</dbReference>
<dbReference type="EMBL" id="FOUA01000002">
    <property type="protein sequence ID" value="SFL91436.1"/>
    <property type="molecule type" value="Genomic_DNA"/>
</dbReference>
<dbReference type="EMBL" id="FOGN01000002">
    <property type="protein sequence ID" value="SER89784.1"/>
    <property type="molecule type" value="Genomic_DNA"/>
</dbReference>
<name>A0A1H9SYB7_9GAMM</name>
<dbReference type="SUPFAM" id="SSF51735">
    <property type="entry name" value="NAD(P)-binding Rossmann-fold domains"/>
    <property type="match status" value="1"/>
</dbReference>
<dbReference type="Proteomes" id="UP000186904">
    <property type="component" value="Unassembled WGS sequence"/>
</dbReference>
<comment type="similarity">
    <text evidence="1 3">Belongs to the zinc-containing alcohol dehydrogenase family. Quinone oxidoreductase subfamily.</text>
</comment>
<dbReference type="SUPFAM" id="SSF50129">
    <property type="entry name" value="GroES-like"/>
    <property type="match status" value="1"/>
</dbReference>
<evidence type="ECO:0000256" key="2">
    <source>
        <dbReference type="ARBA" id="ARBA00022857"/>
    </source>
</evidence>
<dbReference type="Pfam" id="PF00107">
    <property type="entry name" value="ADH_zinc_N"/>
    <property type="match status" value="1"/>
</dbReference>
<evidence type="ECO:0000313" key="6">
    <source>
        <dbReference type="EMBL" id="SFL91436.1"/>
    </source>
</evidence>
<reference evidence="7 8" key="1">
    <citation type="submission" date="2016-10" db="EMBL/GenBank/DDBJ databases">
        <authorList>
            <person name="de Groot N.N."/>
        </authorList>
    </citation>
    <scope>NUCLEOTIDE SEQUENCE [LARGE SCALE GENOMIC DNA]</scope>
    <source>
        <strain evidence="6 7">CGMCC 1.9095</strain>
        <strain evidence="5 8">DSM 22558</strain>
    </source>
</reference>
<evidence type="ECO:0000313" key="7">
    <source>
        <dbReference type="Proteomes" id="UP000186599"/>
    </source>
</evidence>
<evidence type="ECO:0000313" key="5">
    <source>
        <dbReference type="EMBL" id="SER89784.1"/>
    </source>
</evidence>
<keyword evidence="3" id="KW-0560">Oxidoreductase</keyword>
<keyword evidence="3" id="KW-0479">Metal-binding</keyword>
<keyword evidence="2" id="KW-0521">NADP</keyword>
<dbReference type="AlphaFoldDB" id="A0A1H9SYB7"/>
<dbReference type="GO" id="GO:0016491">
    <property type="term" value="F:oxidoreductase activity"/>
    <property type="evidence" value="ECO:0007669"/>
    <property type="project" value="UniProtKB-KW"/>
</dbReference>
<sequence>MKAVGYTEQLPIDNDQALIDLELPKPAPTGRDLLVKVQAISVNPRDIKSRQVFSASPDEPRVLGYDAAGVVEAVGPEVTLFQPGDEVFYAGELQRQGSNAEWQLVDERIVGRQPRNLDPAAAASVPLVMLTAYEMLFDRLGMPQQATDHAPTLLVLGGAGGVPSAAIQLARQAGATVIGTASRPESAQWVRDMGAHHVIDHSKPLVAQILDLNIGLIDFAFSTHTSVEAWAALAELMAPQGRLGIIDDPDPVDLRLFKAKSVSIHWESMFTRSMFQTADMQRQHDILNRIAELLDQGELRALDKVHLGQINAANLRQAHQLIEGGHAIGKIVLEGF</sequence>
<dbReference type="NCBIfam" id="TIGR02817">
    <property type="entry name" value="adh_fam_1"/>
    <property type="match status" value="1"/>
</dbReference>